<keyword evidence="2" id="KW-1185">Reference proteome</keyword>
<proteinExistence type="predicted"/>
<protein>
    <submittedName>
        <fullName evidence="1">Uncharacterized protein</fullName>
    </submittedName>
</protein>
<reference evidence="1 2" key="1">
    <citation type="submission" date="2014-10" db="EMBL/GenBank/DDBJ databases">
        <title>Draft genome of the hookworm Ancylostoma caninum.</title>
        <authorList>
            <person name="Mitreva M."/>
        </authorList>
    </citation>
    <scope>NUCLEOTIDE SEQUENCE [LARGE SCALE GENOMIC DNA]</scope>
    <source>
        <strain evidence="1 2">Baltimore</strain>
    </source>
</reference>
<evidence type="ECO:0000313" key="2">
    <source>
        <dbReference type="Proteomes" id="UP000252519"/>
    </source>
</evidence>
<comment type="caution">
    <text evidence="1">The sequence shown here is derived from an EMBL/GenBank/DDBJ whole genome shotgun (WGS) entry which is preliminary data.</text>
</comment>
<dbReference type="EMBL" id="JOJR01003438">
    <property type="protein sequence ID" value="RCN27823.1"/>
    <property type="molecule type" value="Genomic_DNA"/>
</dbReference>
<dbReference type="PANTHER" id="PTHR47331:SF1">
    <property type="entry name" value="GAG-LIKE PROTEIN"/>
    <property type="match status" value="1"/>
</dbReference>
<organism evidence="1 2">
    <name type="scientific">Ancylostoma caninum</name>
    <name type="common">Dog hookworm</name>
    <dbReference type="NCBI Taxonomy" id="29170"/>
    <lineage>
        <taxon>Eukaryota</taxon>
        <taxon>Metazoa</taxon>
        <taxon>Ecdysozoa</taxon>
        <taxon>Nematoda</taxon>
        <taxon>Chromadorea</taxon>
        <taxon>Rhabditida</taxon>
        <taxon>Rhabditina</taxon>
        <taxon>Rhabditomorpha</taxon>
        <taxon>Strongyloidea</taxon>
        <taxon>Ancylostomatidae</taxon>
        <taxon>Ancylostomatinae</taxon>
        <taxon>Ancylostoma</taxon>
    </lineage>
</organism>
<dbReference type="AlphaFoldDB" id="A0A368F6W3"/>
<sequence>MLSDEFYVETLRNGYQLVHSSVGDMITGKPSRSTKNVDFYYNCTTNDHETLEEMLQRFWDLESQGILDNPISSDDEICLRKFNETIFYDNSEGRYVVQLLLKGDKKELPTNAQLAYARLAQNVKIPQITPVLIEEYHKLIQDQLTREIIEELHDTQPAVGCHYLAYHAVKSEGSKTMKIRCVYDGSAKTKNNRSLNDLLFRGPVLLPDLT</sequence>
<dbReference type="OrthoDB" id="5872352at2759"/>
<dbReference type="Proteomes" id="UP000252519">
    <property type="component" value="Unassembled WGS sequence"/>
</dbReference>
<dbReference type="STRING" id="29170.A0A368F6W3"/>
<evidence type="ECO:0000313" key="1">
    <source>
        <dbReference type="EMBL" id="RCN27823.1"/>
    </source>
</evidence>
<dbReference type="PANTHER" id="PTHR47331">
    <property type="entry name" value="PHD-TYPE DOMAIN-CONTAINING PROTEIN"/>
    <property type="match status" value="1"/>
</dbReference>
<accession>A0A368F6W3</accession>
<name>A0A368F6W3_ANCCA</name>
<gene>
    <name evidence="1" type="ORF">ANCCAN_26439</name>
</gene>